<keyword evidence="2" id="KW-1185">Reference proteome</keyword>
<name>A0A839DNX7_9PSEU</name>
<comment type="caution">
    <text evidence="1">The sequence shown here is derived from an EMBL/GenBank/DDBJ whole genome shotgun (WGS) entry which is preliminary data.</text>
</comment>
<gene>
    <name evidence="1" type="ORF">FHX42_000092</name>
</gene>
<organism evidence="1 2">
    <name type="scientific">Halosaccharopolyspora lacisalsi</name>
    <dbReference type="NCBI Taxonomy" id="1000566"/>
    <lineage>
        <taxon>Bacteria</taxon>
        <taxon>Bacillati</taxon>
        <taxon>Actinomycetota</taxon>
        <taxon>Actinomycetes</taxon>
        <taxon>Pseudonocardiales</taxon>
        <taxon>Pseudonocardiaceae</taxon>
        <taxon>Halosaccharopolyspora</taxon>
    </lineage>
</organism>
<dbReference type="RefSeq" id="WP_182542115.1">
    <property type="nucleotide sequence ID" value="NZ_JACGWZ010000001.1"/>
</dbReference>
<reference evidence="1 2" key="1">
    <citation type="submission" date="2020-07" db="EMBL/GenBank/DDBJ databases">
        <title>Sequencing the genomes of 1000 actinobacteria strains.</title>
        <authorList>
            <person name="Klenk H.-P."/>
        </authorList>
    </citation>
    <scope>NUCLEOTIDE SEQUENCE [LARGE SCALE GENOMIC DNA]</scope>
    <source>
        <strain evidence="1 2">DSM 45975</strain>
    </source>
</reference>
<proteinExistence type="predicted"/>
<evidence type="ECO:0000313" key="2">
    <source>
        <dbReference type="Proteomes" id="UP000569329"/>
    </source>
</evidence>
<dbReference type="EMBL" id="JACGWZ010000001">
    <property type="protein sequence ID" value="MBA8822763.1"/>
    <property type="molecule type" value="Genomic_DNA"/>
</dbReference>
<dbReference type="Proteomes" id="UP000569329">
    <property type="component" value="Unassembled WGS sequence"/>
</dbReference>
<dbReference type="Gene3D" id="3.40.1000.10">
    <property type="entry name" value="Mog1/PsbP, alpha/beta/alpha sandwich"/>
    <property type="match status" value="1"/>
</dbReference>
<accession>A0A839DNX7</accession>
<evidence type="ECO:0000313" key="1">
    <source>
        <dbReference type="EMBL" id="MBA8822763.1"/>
    </source>
</evidence>
<protein>
    <recommendedName>
        <fullName evidence="3">DUF1795 domain-containing protein</fullName>
    </recommendedName>
</protein>
<sequence length="166" mass="17903">MVGTLPIPIKFELPEGWQAGDPDELGSPDSAFAAIHPGSWQPGSTANITIDGAYRPDPATLTDIADESVGNIEQVAEPVEVAQRSELGSAEAPGLGQVLKFSAVVDGTARELFQCQIYLSMVDTEDPEQRVVVRLVLTANPEQFRTLMDDFQAFVGSVRAESERDE</sequence>
<dbReference type="AlphaFoldDB" id="A0A839DNX7"/>
<evidence type="ECO:0008006" key="3">
    <source>
        <dbReference type="Google" id="ProtNLM"/>
    </source>
</evidence>